<accession>A0A5J5EBK8</accession>
<keyword evidence="3" id="KW-1185">Reference proteome</keyword>
<evidence type="ECO:0000256" key="1">
    <source>
        <dbReference type="SAM" id="MobiDB-lite"/>
    </source>
</evidence>
<dbReference type="EMBL" id="VXIS01000673">
    <property type="protein sequence ID" value="KAA8892611.1"/>
    <property type="molecule type" value="Genomic_DNA"/>
</dbReference>
<dbReference type="AlphaFoldDB" id="A0A5J5EBK8"/>
<dbReference type="Proteomes" id="UP000326924">
    <property type="component" value="Unassembled WGS sequence"/>
</dbReference>
<proteinExistence type="predicted"/>
<sequence length="227" mass="23402">MRSVRLRRWLPPVAQSCDVIEVGETLSDGHGDIRGANIDASGRNETLAVAAGLSRAFGARAPTAHASGATTATPPHQQYLQTTLRGAWRSLSAGPQAGCGAGIVSRSLPDLASGSALFLPVSEEEGGRKAALKATSVGLKIARSRVKVAKLNVELAKSNAEAAKLNVKAAMSRFARLKLLSEQDVAGRSAVARSAVNCAGTTVTTSANQGCQKSGQSGFPRGLNQTD</sequence>
<protein>
    <submittedName>
        <fullName evidence="2">Uncharacterized protein</fullName>
    </submittedName>
</protein>
<evidence type="ECO:0000313" key="3">
    <source>
        <dbReference type="Proteomes" id="UP000326924"/>
    </source>
</evidence>
<evidence type="ECO:0000313" key="2">
    <source>
        <dbReference type="EMBL" id="KAA8892611.1"/>
    </source>
</evidence>
<feature type="region of interest" description="Disordered" evidence="1">
    <location>
        <begin position="207"/>
        <end position="227"/>
    </location>
</feature>
<comment type="caution">
    <text evidence="2">The sequence shown here is derived from an EMBL/GenBank/DDBJ whole genome shotgun (WGS) entry which is preliminary data.</text>
</comment>
<organism evidence="2 3">
    <name type="scientific">Sphaerosporella brunnea</name>
    <dbReference type="NCBI Taxonomy" id="1250544"/>
    <lineage>
        <taxon>Eukaryota</taxon>
        <taxon>Fungi</taxon>
        <taxon>Dikarya</taxon>
        <taxon>Ascomycota</taxon>
        <taxon>Pezizomycotina</taxon>
        <taxon>Pezizomycetes</taxon>
        <taxon>Pezizales</taxon>
        <taxon>Pyronemataceae</taxon>
        <taxon>Sphaerosporella</taxon>
    </lineage>
</organism>
<reference evidence="2 3" key="1">
    <citation type="submission" date="2019-09" db="EMBL/GenBank/DDBJ databases">
        <title>Draft genome of the ectomycorrhizal ascomycete Sphaerosporella brunnea.</title>
        <authorList>
            <consortium name="DOE Joint Genome Institute"/>
            <person name="Benucci G.M."/>
            <person name="Marozzi G."/>
            <person name="Antonielli L."/>
            <person name="Sanchez S."/>
            <person name="Marco P."/>
            <person name="Wang X."/>
            <person name="Falini L.B."/>
            <person name="Barry K."/>
            <person name="Haridas S."/>
            <person name="Lipzen A."/>
            <person name="Labutti K."/>
            <person name="Grigoriev I.V."/>
            <person name="Murat C."/>
            <person name="Martin F."/>
            <person name="Albertini E."/>
            <person name="Donnini D."/>
            <person name="Bonito G."/>
        </authorList>
    </citation>
    <scope>NUCLEOTIDE SEQUENCE [LARGE SCALE GENOMIC DNA]</scope>
    <source>
        <strain evidence="2 3">Sb_GMNB300</strain>
    </source>
</reference>
<dbReference type="InParanoid" id="A0A5J5EBK8"/>
<gene>
    <name evidence="2" type="ORF">FN846DRAFT_1026148</name>
</gene>
<name>A0A5J5EBK8_9PEZI</name>